<dbReference type="SUPFAM" id="SSF49452">
    <property type="entry name" value="Starch-binding domain-like"/>
    <property type="match status" value="1"/>
</dbReference>
<dbReference type="Pfam" id="PF03714">
    <property type="entry name" value="PUD"/>
    <property type="match status" value="1"/>
</dbReference>
<dbReference type="InterPro" id="IPR013783">
    <property type="entry name" value="Ig-like_fold"/>
</dbReference>
<feature type="domain" description="PKD" evidence="5">
    <location>
        <begin position="28"/>
        <end position="134"/>
    </location>
</feature>
<dbReference type="Proteomes" id="UP001258994">
    <property type="component" value="Chromosome"/>
</dbReference>
<dbReference type="Pfam" id="PF18911">
    <property type="entry name" value="PKD_4"/>
    <property type="match status" value="1"/>
</dbReference>
<dbReference type="Gene3D" id="2.60.40.1130">
    <property type="entry name" value="Rab geranylgeranyltransferase alpha-subunit, insert domain"/>
    <property type="match status" value="1"/>
</dbReference>
<dbReference type="Gene3D" id="3.20.20.80">
    <property type="entry name" value="Glycosidases"/>
    <property type="match status" value="1"/>
</dbReference>
<accession>A0ABY9TTZ0</accession>
<comment type="similarity">
    <text evidence="1">Belongs to the glycosyl hydrolase 13 family.</text>
</comment>
<protein>
    <submittedName>
        <fullName evidence="6">DUF3372 domain-containing protein</fullName>
    </submittedName>
</protein>
<dbReference type="InterPro" id="IPR004193">
    <property type="entry name" value="Glyco_hydro_13_N"/>
</dbReference>
<keyword evidence="2" id="KW-0732">Signal</keyword>
<dbReference type="EMBL" id="CP134145">
    <property type="protein sequence ID" value="WNC72293.1"/>
    <property type="molecule type" value="Genomic_DNA"/>
</dbReference>
<dbReference type="CDD" id="cd10315">
    <property type="entry name" value="CBM41_pullulanase"/>
    <property type="match status" value="1"/>
</dbReference>
<keyword evidence="7" id="KW-1185">Reference proteome</keyword>
<dbReference type="PROSITE" id="PS51257">
    <property type="entry name" value="PROKAR_LIPOPROTEIN"/>
    <property type="match status" value="1"/>
</dbReference>
<dbReference type="SUPFAM" id="SSF51011">
    <property type="entry name" value="Glycosyl hydrolase domain"/>
    <property type="match status" value="1"/>
</dbReference>
<name>A0ABY9TTZ0_9GAMM</name>
<dbReference type="Gene3D" id="2.60.40.1110">
    <property type="match status" value="1"/>
</dbReference>
<dbReference type="PANTHER" id="PTHR43002">
    <property type="entry name" value="GLYCOGEN DEBRANCHING ENZYME"/>
    <property type="match status" value="1"/>
</dbReference>
<organism evidence="6 7">
    <name type="scientific">Thalassotalea psychrophila</name>
    <dbReference type="NCBI Taxonomy" id="3065647"/>
    <lineage>
        <taxon>Bacteria</taxon>
        <taxon>Pseudomonadati</taxon>
        <taxon>Pseudomonadota</taxon>
        <taxon>Gammaproteobacteria</taxon>
        <taxon>Alteromonadales</taxon>
        <taxon>Colwelliaceae</taxon>
        <taxon>Thalassotalea</taxon>
    </lineage>
</organism>
<dbReference type="InterPro" id="IPR035986">
    <property type="entry name" value="PKD_dom_sf"/>
</dbReference>
<dbReference type="InterPro" id="IPR013784">
    <property type="entry name" value="Carb-bd-like_fold"/>
</dbReference>
<gene>
    <name evidence="6" type="ORF">RGQ13_19575</name>
</gene>
<dbReference type="InterPro" id="IPR005323">
    <property type="entry name" value="CBM41_pullulanase"/>
</dbReference>
<reference evidence="7" key="1">
    <citation type="submission" date="2023-09" db="EMBL/GenBank/DDBJ databases">
        <authorList>
            <person name="Li S."/>
            <person name="Li X."/>
            <person name="Zhang C."/>
            <person name="Zhao Z."/>
        </authorList>
    </citation>
    <scope>NUCLEOTIDE SEQUENCE [LARGE SCALE GENOMIC DNA]</scope>
    <source>
        <strain evidence="7">SQ149</strain>
    </source>
</reference>
<dbReference type="InterPro" id="IPR024561">
    <property type="entry name" value="Pullul_strch_C"/>
</dbReference>
<evidence type="ECO:0000313" key="6">
    <source>
        <dbReference type="EMBL" id="WNC72293.1"/>
    </source>
</evidence>
<evidence type="ECO:0000313" key="7">
    <source>
        <dbReference type="Proteomes" id="UP001258994"/>
    </source>
</evidence>
<dbReference type="Pfam" id="PF18494">
    <property type="entry name" value="Pullulanase_Ins"/>
    <property type="match status" value="1"/>
</dbReference>
<dbReference type="InterPro" id="IPR000601">
    <property type="entry name" value="PKD_dom"/>
</dbReference>
<keyword evidence="3" id="KW-0378">Hydrolase</keyword>
<dbReference type="Gene3D" id="2.60.40.10">
    <property type="entry name" value="Immunoglobulins"/>
    <property type="match status" value="2"/>
</dbReference>
<dbReference type="Pfam" id="PF11852">
    <property type="entry name" value="Pullul_strch_C"/>
    <property type="match status" value="1"/>
</dbReference>
<dbReference type="SUPFAM" id="SSF49299">
    <property type="entry name" value="PKD domain"/>
    <property type="match status" value="1"/>
</dbReference>
<dbReference type="PROSITE" id="PS50093">
    <property type="entry name" value="PKD"/>
    <property type="match status" value="1"/>
</dbReference>
<dbReference type="SUPFAM" id="SSF81296">
    <property type="entry name" value="E set domains"/>
    <property type="match status" value="2"/>
</dbReference>
<evidence type="ECO:0000256" key="3">
    <source>
        <dbReference type="ARBA" id="ARBA00022801"/>
    </source>
</evidence>
<evidence type="ECO:0000256" key="2">
    <source>
        <dbReference type="ARBA" id="ARBA00022729"/>
    </source>
</evidence>
<dbReference type="CDD" id="cd02860">
    <property type="entry name" value="E_set_Pullulanase"/>
    <property type="match status" value="1"/>
</dbReference>
<dbReference type="InterPro" id="IPR040671">
    <property type="entry name" value="Pullulanase_N2"/>
</dbReference>
<dbReference type="Pfam" id="PF02922">
    <property type="entry name" value="CBM_48"/>
    <property type="match status" value="1"/>
</dbReference>
<proteinExistence type="inferred from homology"/>
<dbReference type="Gene3D" id="2.60.40.1180">
    <property type="entry name" value="Golgi alpha-mannosidase II"/>
    <property type="match status" value="1"/>
</dbReference>
<dbReference type="RefSeq" id="WP_348391412.1">
    <property type="nucleotide sequence ID" value="NZ_CP134145.1"/>
</dbReference>
<dbReference type="InterPro" id="IPR014756">
    <property type="entry name" value="Ig_E-set"/>
</dbReference>
<evidence type="ECO:0000256" key="1">
    <source>
        <dbReference type="ARBA" id="ARBA00008061"/>
    </source>
</evidence>
<sequence>MIVHWMKTLLVTTVVSTTLIGCGGGGGGGDSTSGNKTTNNLPVIAGFSTSINNEDGSVEFSWDISDPDNDSLTCSISLGDNTDTQELANCASNNTFSHAYSASGTYIAVLNVADAAGSVERSVKIELQLVDPSLPEPVVSATDGQMVVFYNRSDDDYADWILHLWNNENCNAYSDYAADAGSEWATGVQSTGIDPNYGAYWVISTNTDADCANFIVHKGDEKDIGGADLRANLVKGNMIWTLSGFPDLFYVPTAIPEGVRIENTAAHWATADTLFLAESSASITKVRVYSSDVDELGFDGETGISGDNYIEFYPQTSGTHPATSLDIPRYKDLAAFTADSVDIAKAKQMLTGKLLAIAYAGDSVVSATYVQTPKVIDALYTQASNDANEATLGLIYSDSAIVANLWSPTAKQVTVKVFNDNKVLQTSYEMSVSNDSGVWSTDLPLSVDRQFYQYEINVFHAQNQRFETVTSTDPYSVSLSTNGNYSQFVNLNDDDLKPLDWDGHAVPEIDNFEDTMVYEGHIRDFSIRDESTSVENRGKYLAFTETDSAPVKHLQALANSGLTHFQFLPVNDIASIGEDSSDRVNINNTVAELCAVASNAPVCGVESNDATLLSVYESYDPSSTDAQALAQSLRGLDSFNWGYDPEHFNTPDGSYASNSDGVARIIEMRSMNKALHDIGLRVVLDVVYNHTSTSGLWENSVLDKVVPGYYHRRDLITGNVENATCCQDTAPEHEMMQKLMVDSLMQWTSAYKFDGFRFDIMSNNSVESITSARAAVQAIDPDNYFYGEGWTRADKGYVQADQNNIAGMQVGTFNDRPRDIIRSASLFQSSGSLNDQDIIRLGLAGTQANYLLEDQSGNVKSGKNFSQSAYGKDPADIINYVSKHDNETLWDQLQYGLPTGMARADRVRVQNIAATIPLLSQGIPFFQLGGDLLRSKSMDRNTYDAGDWFNYVDFTKTTNNWNVGLPLAEDNEAKWSLMSALNGNANISITATDIQLASDVFKDFVAIRSASPLFRLTTTADIIDRVGFHNTGSSQTQGLIVMSLDDGLGLTDLDTENDAIVVVINGSAVEQSHTIVSANDFELNAIQQISNDSVVKTSTYTQGVGEGTFTVPAYTTAVFVKPQSGAQGQGLAADATLNAPDIAPYGDTEIYLSGSMNNWGSPSFTSGDTFTYQGNGIYSLSVDLAVGTHTFAITDLTESIVDLGFNEVDFTADSVAASADVDGNIVINLATASNYQFSLNAAKITPELSIISKVETINCALLPDSADAIPFDIAGSGELYVRGSHSGWNAEEQFRLHYKGNNVYQAVADFDGDFEFKLASDDGSWTTQLWVPQAAGNDINTDNLDVGITYPIAYEGTGTSNNQTILPQGQYSFLLTLDSANPSKDYNVGSLIIQQCE</sequence>
<dbReference type="Pfam" id="PF17967">
    <property type="entry name" value="Pullulanase_N2"/>
    <property type="match status" value="1"/>
</dbReference>
<dbReference type="CDD" id="cd11341">
    <property type="entry name" value="AmyAc_Pullulanase_LD-like"/>
    <property type="match status" value="1"/>
</dbReference>
<evidence type="ECO:0000256" key="4">
    <source>
        <dbReference type="ARBA" id="ARBA00023295"/>
    </source>
</evidence>
<dbReference type="InterPro" id="IPR041111">
    <property type="entry name" value="Pullulanase_Ins"/>
</dbReference>
<dbReference type="InterPro" id="IPR017853">
    <property type="entry name" value="GH"/>
</dbReference>
<dbReference type="InterPro" id="IPR013780">
    <property type="entry name" value="Glyco_hydro_b"/>
</dbReference>
<dbReference type="SUPFAM" id="SSF51445">
    <property type="entry name" value="(Trans)glycosidases"/>
    <property type="match status" value="1"/>
</dbReference>
<evidence type="ECO:0000259" key="5">
    <source>
        <dbReference type="PROSITE" id="PS50093"/>
    </source>
</evidence>
<keyword evidence="4" id="KW-0326">Glycosidase</keyword>